<dbReference type="GO" id="GO:0008710">
    <property type="term" value="F:8-amino-7-oxononanoate synthase activity"/>
    <property type="evidence" value="ECO:0007669"/>
    <property type="project" value="TreeGrafter"/>
</dbReference>
<keyword evidence="2" id="KW-0808">Transferase</keyword>
<dbReference type="InterPro" id="IPR050087">
    <property type="entry name" value="AON_synthase_class-II"/>
</dbReference>
<protein>
    <submittedName>
        <fullName evidence="5">8-amino-7-oxononanoate synthase</fullName>
    </submittedName>
</protein>
<reference evidence="5 6" key="1">
    <citation type="submission" date="2020-04" db="EMBL/GenBank/DDBJ databases">
        <title>Flammeovirga sp. SR4, a novel species isolated from seawater.</title>
        <authorList>
            <person name="Wang X."/>
        </authorList>
    </citation>
    <scope>NUCLEOTIDE SEQUENCE [LARGE SCALE GENOMIC DNA]</scope>
    <source>
        <strain evidence="5 6">SR4</strain>
    </source>
</reference>
<dbReference type="RefSeq" id="WP_168884902.1">
    <property type="nucleotide sequence ID" value="NZ_JABAIL010000010.1"/>
</dbReference>
<organism evidence="5 6">
    <name type="scientific">Flammeovirga agarivorans</name>
    <dbReference type="NCBI Taxonomy" id="2726742"/>
    <lineage>
        <taxon>Bacteria</taxon>
        <taxon>Pseudomonadati</taxon>
        <taxon>Bacteroidota</taxon>
        <taxon>Cytophagia</taxon>
        <taxon>Cytophagales</taxon>
        <taxon>Flammeovirgaceae</taxon>
        <taxon>Flammeovirga</taxon>
    </lineage>
</organism>
<dbReference type="InterPro" id="IPR015422">
    <property type="entry name" value="PyrdxlP-dep_Trfase_small"/>
</dbReference>
<dbReference type="AlphaFoldDB" id="A0A7X8XYN2"/>
<comment type="cofactor">
    <cofactor evidence="1">
        <name>pyridoxal 5'-phosphate</name>
        <dbReference type="ChEBI" id="CHEBI:597326"/>
    </cofactor>
</comment>
<evidence type="ECO:0000256" key="3">
    <source>
        <dbReference type="ARBA" id="ARBA00022898"/>
    </source>
</evidence>
<evidence type="ECO:0000313" key="5">
    <source>
        <dbReference type="EMBL" id="NLR94190.1"/>
    </source>
</evidence>
<dbReference type="InterPro" id="IPR015424">
    <property type="entry name" value="PyrdxlP-dep_Trfase"/>
</dbReference>
<accession>A0A7X8XYN2</accession>
<dbReference type="PANTHER" id="PTHR13693:SF100">
    <property type="entry name" value="8-AMINO-7-OXONONANOATE SYNTHASE"/>
    <property type="match status" value="1"/>
</dbReference>
<dbReference type="PANTHER" id="PTHR13693">
    <property type="entry name" value="CLASS II AMINOTRANSFERASE/8-AMINO-7-OXONONANOATE SYNTHASE"/>
    <property type="match status" value="1"/>
</dbReference>
<feature type="domain" description="Aminotransferase class I/classII large" evidence="4">
    <location>
        <begin position="61"/>
        <end position="380"/>
    </location>
</feature>
<evidence type="ECO:0000256" key="1">
    <source>
        <dbReference type="ARBA" id="ARBA00001933"/>
    </source>
</evidence>
<dbReference type="Gene3D" id="3.40.640.10">
    <property type="entry name" value="Type I PLP-dependent aspartate aminotransferase-like (Major domain)"/>
    <property type="match status" value="1"/>
</dbReference>
<evidence type="ECO:0000256" key="2">
    <source>
        <dbReference type="ARBA" id="ARBA00022679"/>
    </source>
</evidence>
<dbReference type="SUPFAM" id="SSF53383">
    <property type="entry name" value="PLP-dependent transferases"/>
    <property type="match status" value="1"/>
</dbReference>
<dbReference type="InterPro" id="IPR004839">
    <property type="entry name" value="Aminotransferase_I/II_large"/>
</dbReference>
<dbReference type="InterPro" id="IPR015421">
    <property type="entry name" value="PyrdxlP-dep_Trfase_major"/>
</dbReference>
<dbReference type="GO" id="GO:0009102">
    <property type="term" value="P:biotin biosynthetic process"/>
    <property type="evidence" value="ECO:0007669"/>
    <property type="project" value="TreeGrafter"/>
</dbReference>
<keyword evidence="3" id="KW-0663">Pyridoxal phosphate</keyword>
<proteinExistence type="predicted"/>
<name>A0A7X8XYN2_9BACT</name>
<sequence>MDIREQLMLLQDNHQLRSLKTVDRLQNGHIDKNGKSLVSFISNDYLGIASDRELHEDFIQNYLPVNFHHGFSSASSRLLEGNASIFGLLEDKVAASYQKESCIFMNSGYHANLGVLSSLPQKGDLILSDKLNHASIVDGLKLSKAHFERYKHLDYHHLERLLEKNASLFRNIYIVSEALFSMDGDSADIPKLVELKKKYNTQLIIDEAHSIGVYGENGLGLCEENNVINDIDVIIAPCGKALGGVGALVITSSLIKEYLVNHCRSFIFTTALPPINVAWLSFIWQQLPNYKSTRNKVFKLIDHFKSIMSAGDFDLVSDSYIQPFVVGENHKAIDLSNFLEEKGFYVAPIRYPTVPKNSARLRISITANHSIKEIDQLAEILLNYLKAHNYENELVD</sequence>
<gene>
    <name evidence="5" type="ORF">HGP29_23505</name>
</gene>
<dbReference type="Proteomes" id="UP000585050">
    <property type="component" value="Unassembled WGS sequence"/>
</dbReference>
<keyword evidence="6" id="KW-1185">Reference proteome</keyword>
<dbReference type="Pfam" id="PF00155">
    <property type="entry name" value="Aminotran_1_2"/>
    <property type="match status" value="1"/>
</dbReference>
<dbReference type="Gene3D" id="3.90.1150.10">
    <property type="entry name" value="Aspartate Aminotransferase, domain 1"/>
    <property type="match status" value="1"/>
</dbReference>
<dbReference type="GO" id="GO:0030170">
    <property type="term" value="F:pyridoxal phosphate binding"/>
    <property type="evidence" value="ECO:0007669"/>
    <property type="project" value="InterPro"/>
</dbReference>
<evidence type="ECO:0000313" key="6">
    <source>
        <dbReference type="Proteomes" id="UP000585050"/>
    </source>
</evidence>
<comment type="caution">
    <text evidence="5">The sequence shown here is derived from an EMBL/GenBank/DDBJ whole genome shotgun (WGS) entry which is preliminary data.</text>
</comment>
<evidence type="ECO:0000259" key="4">
    <source>
        <dbReference type="Pfam" id="PF00155"/>
    </source>
</evidence>
<dbReference type="EMBL" id="JABAIL010000010">
    <property type="protein sequence ID" value="NLR94190.1"/>
    <property type="molecule type" value="Genomic_DNA"/>
</dbReference>